<dbReference type="Proteomes" id="UP000494274">
    <property type="component" value="Unassembled WGS sequence"/>
</dbReference>
<dbReference type="Gene3D" id="2.180.10.10">
    <property type="entry name" value="RHS repeat-associated core"/>
    <property type="match status" value="1"/>
</dbReference>
<evidence type="ECO:0000313" key="4">
    <source>
        <dbReference type="Proteomes" id="UP000494274"/>
    </source>
</evidence>
<sequence length="259" mass="28902">MVQYASESVDGFETPSRRETDRYVPEDDPLQRLPERVGDAHAFYYHCDQIGTPQLLTDDEGDVVWEASYKAWGEAREVIARASKATGIVPRNPLRFQGQQVDEETGLHYNRHRYYDPDRGRFVSKDPIGLTGGVNVYQYAPNPVQWVDPLGLSTCPLSLNPRRLQSRQGPSEMTGNKLKRYTSAMRSQGGYGTFPPIEAADVGDGQLVIVDGHHRAEAAIKAGIPEVPVNVTTVSPEVAEQLKDEAAMAKAERMERCHY</sequence>
<evidence type="ECO:0000259" key="2">
    <source>
        <dbReference type="SMART" id="SM00470"/>
    </source>
</evidence>
<dbReference type="CDD" id="cd16387">
    <property type="entry name" value="ParB_N_Srx"/>
    <property type="match status" value="1"/>
</dbReference>
<dbReference type="Pfam" id="PF02195">
    <property type="entry name" value="ParB_N"/>
    <property type="match status" value="1"/>
</dbReference>
<dbReference type="EMBL" id="CABVQI010000016">
    <property type="protein sequence ID" value="VWD13337.1"/>
    <property type="molecule type" value="Genomic_DNA"/>
</dbReference>
<feature type="domain" description="ParB-like N-terminal" evidence="2">
    <location>
        <begin position="157"/>
        <end position="252"/>
    </location>
</feature>
<evidence type="ECO:0000256" key="1">
    <source>
        <dbReference type="SAM" id="MobiDB-lite"/>
    </source>
</evidence>
<protein>
    <submittedName>
        <fullName evidence="3">Sugar-binding protein</fullName>
    </submittedName>
</protein>
<organism evidence="3 4">
    <name type="scientific">Burkholderia lata (strain ATCC 17760 / DSM 23089 / LMG 22485 / NCIMB 9086 / R18194 / 383)</name>
    <dbReference type="NCBI Taxonomy" id="482957"/>
    <lineage>
        <taxon>Bacteria</taxon>
        <taxon>Pseudomonadati</taxon>
        <taxon>Pseudomonadota</taxon>
        <taxon>Betaproteobacteria</taxon>
        <taxon>Burkholderiales</taxon>
        <taxon>Burkholderiaceae</taxon>
        <taxon>Burkholderia</taxon>
        <taxon>Burkholderia cepacia complex</taxon>
    </lineage>
</organism>
<proteinExistence type="predicted"/>
<name>A0A6P2XVW1_BURL3</name>
<accession>A0A6P2XVW1</accession>
<dbReference type="InterPro" id="IPR050708">
    <property type="entry name" value="T6SS_VgrG/RHS"/>
</dbReference>
<dbReference type="InterPro" id="IPR036086">
    <property type="entry name" value="ParB/Sulfiredoxin_sf"/>
</dbReference>
<dbReference type="Gene3D" id="3.90.1530.10">
    <property type="entry name" value="Conserved hypothetical protein from pyrococcus furiosus pfu- 392566-001, ParB domain"/>
    <property type="match status" value="1"/>
</dbReference>
<dbReference type="SMART" id="SM00470">
    <property type="entry name" value="ParB"/>
    <property type="match status" value="1"/>
</dbReference>
<dbReference type="InterPro" id="IPR022385">
    <property type="entry name" value="Rhs_assc_core"/>
</dbReference>
<reference evidence="3 4" key="1">
    <citation type="submission" date="2019-09" db="EMBL/GenBank/DDBJ databases">
        <authorList>
            <person name="Depoorter E."/>
        </authorList>
    </citation>
    <scope>NUCLEOTIDE SEQUENCE [LARGE SCALE GENOMIC DNA]</scope>
    <source>
        <strain evidence="3">R-18112</strain>
    </source>
</reference>
<dbReference type="AlphaFoldDB" id="A0A6P2XVW1"/>
<gene>
    <name evidence="3" type="ORF">BLA18112_04819</name>
</gene>
<dbReference type="PANTHER" id="PTHR32305">
    <property type="match status" value="1"/>
</dbReference>
<evidence type="ECO:0000313" key="3">
    <source>
        <dbReference type="EMBL" id="VWD13337.1"/>
    </source>
</evidence>
<dbReference type="Pfam" id="PF03527">
    <property type="entry name" value="RHS"/>
    <property type="match status" value="1"/>
</dbReference>
<dbReference type="NCBIfam" id="TIGR03696">
    <property type="entry name" value="Rhs_assc_core"/>
    <property type="match status" value="1"/>
</dbReference>
<dbReference type="InterPro" id="IPR003115">
    <property type="entry name" value="ParB_N"/>
</dbReference>
<dbReference type="PANTHER" id="PTHR32305:SF15">
    <property type="entry name" value="PROTEIN RHSA-RELATED"/>
    <property type="match status" value="1"/>
</dbReference>
<feature type="region of interest" description="Disordered" evidence="1">
    <location>
        <begin position="1"/>
        <end position="27"/>
    </location>
</feature>
<dbReference type="InterPro" id="IPR001826">
    <property type="entry name" value="RHS"/>
</dbReference>
<feature type="compositionally biased region" description="Basic and acidic residues" evidence="1">
    <location>
        <begin position="15"/>
        <end position="27"/>
    </location>
</feature>
<dbReference type="SUPFAM" id="SSF110849">
    <property type="entry name" value="ParB/Sulfiredoxin"/>
    <property type="match status" value="1"/>
</dbReference>